<dbReference type="EMBL" id="SLVU01000023">
    <property type="protein sequence ID" value="TCN22807.1"/>
    <property type="molecule type" value="Genomic_DNA"/>
</dbReference>
<dbReference type="Pfam" id="PF01968">
    <property type="entry name" value="Hydantoinase_A"/>
    <property type="match status" value="1"/>
</dbReference>
<proteinExistence type="predicted"/>
<dbReference type="InterPro" id="IPR049517">
    <property type="entry name" value="ACX-like_C"/>
</dbReference>
<dbReference type="Pfam" id="PF19278">
    <property type="entry name" value="Hydant_A_C"/>
    <property type="match status" value="1"/>
</dbReference>
<dbReference type="PANTHER" id="PTHR11365:SF23">
    <property type="entry name" value="HYPOTHETICAL 5-OXOPROLINASE (EUROFUNG)-RELATED"/>
    <property type="match status" value="1"/>
</dbReference>
<dbReference type="InterPro" id="IPR008040">
    <property type="entry name" value="Hydant_A_N"/>
</dbReference>
<name>A0A4R2B7W6_9HYPH</name>
<dbReference type="Pfam" id="PF05378">
    <property type="entry name" value="Hydant_A_N"/>
    <property type="match status" value="1"/>
</dbReference>
<feature type="domain" description="Acetophenone carboxylase-like C-terminal" evidence="4">
    <location>
        <begin position="540"/>
        <end position="684"/>
    </location>
</feature>
<dbReference type="AlphaFoldDB" id="A0A4R2B7W6"/>
<evidence type="ECO:0000313" key="6">
    <source>
        <dbReference type="Proteomes" id="UP000295043"/>
    </source>
</evidence>
<dbReference type="GO" id="GO:0006749">
    <property type="term" value="P:glutathione metabolic process"/>
    <property type="evidence" value="ECO:0007669"/>
    <property type="project" value="TreeGrafter"/>
</dbReference>
<sequence>MNSRRLTRASADIGGTFTDIVIEIDGIRASTKVLTTHQAPERAVIDGVLGLLLKQGLDFDDLDIFLHGTTLATNAIIERRGAKTSLITTHGFRDTIEIGSESRHDQYDIFIKKAQPLVGRGLRFTLVERVAADGSLLLALDESEVEALADELKAAGVESIAVSLIHAYANPFHELRVREILSARLPGVYFSLSCETCPEVREYERTSTTVANAYIRPIMASYLGRLKAELADKGMTAPILLMTSGGGLTTVEQAADYPIRLVESGPAGGAILAAKIARECALDEIVSFDMGGTTAKICLIDHGQPLKSRSFEVDRSERFLKGSGLPVRIPVIEMVEIGAGGGSIAQVDAMGRLTVGPESASSDPGPACYGIGGSRPTVTDGDFVLGRIDTRKFADGRMKLRRDLAERALSDHVGEKLSLGPVQAAAAVTAIVEENMSNASRVHAAEHGKDLRRRAMIAFGGAAPMHAAQLASKLSLSNVIVPKGAGVGSAIGFLEAPMAYEVVRSRHSRLEGVNEPAIRDLIATMQREAKAVVSPAAGVEPVTARVSAFLRYVGQGHELEVDLPMTLDGGIDPAGLKDAFSRRYADVFGRFLPNHEIEVLTWAVTASAAQPTLAADADPVVTGNRIEPSGTTSFTDSDGNTTDAPVYERTELAPGIVLSGPLVVTERETNTAVPRGFTVECNAFGHLVLTNLAVRSAFSA</sequence>
<evidence type="ECO:0000259" key="3">
    <source>
        <dbReference type="Pfam" id="PF05378"/>
    </source>
</evidence>
<feature type="domain" description="Hydantoinase A/oxoprolinase" evidence="2">
    <location>
        <begin position="205"/>
        <end position="500"/>
    </location>
</feature>
<gene>
    <name evidence="5" type="ORF">EV184_12352</name>
</gene>
<evidence type="ECO:0000313" key="5">
    <source>
        <dbReference type="EMBL" id="TCN22807.1"/>
    </source>
</evidence>
<feature type="region of interest" description="Disordered" evidence="1">
    <location>
        <begin position="621"/>
        <end position="644"/>
    </location>
</feature>
<evidence type="ECO:0000256" key="1">
    <source>
        <dbReference type="SAM" id="MobiDB-lite"/>
    </source>
</evidence>
<feature type="compositionally biased region" description="Polar residues" evidence="1">
    <location>
        <begin position="629"/>
        <end position="643"/>
    </location>
</feature>
<reference evidence="5 6" key="1">
    <citation type="submission" date="2019-03" db="EMBL/GenBank/DDBJ databases">
        <title>Genomic Encyclopedia of Type Strains, Phase IV (KMG-V): Genome sequencing to study the core and pangenomes of soil and plant-associated prokaryotes.</title>
        <authorList>
            <person name="Whitman W."/>
        </authorList>
    </citation>
    <scope>NUCLEOTIDE SEQUENCE [LARGE SCALE GENOMIC DNA]</scope>
    <source>
        <strain evidence="5 6">23C40</strain>
    </source>
</reference>
<feature type="domain" description="Hydantoinase/oxoprolinase N-terminal" evidence="3">
    <location>
        <begin position="11"/>
        <end position="183"/>
    </location>
</feature>
<dbReference type="RefSeq" id="WP_132079800.1">
    <property type="nucleotide sequence ID" value="NZ_SLVU01000023.1"/>
</dbReference>
<dbReference type="GO" id="GO:0005829">
    <property type="term" value="C:cytosol"/>
    <property type="evidence" value="ECO:0007669"/>
    <property type="project" value="TreeGrafter"/>
</dbReference>
<comment type="caution">
    <text evidence="5">The sequence shown here is derived from an EMBL/GenBank/DDBJ whole genome shotgun (WGS) entry which is preliminary data.</text>
</comment>
<accession>A0A4R2B7W6</accession>
<dbReference type="GO" id="GO:0017168">
    <property type="term" value="F:5-oxoprolinase (ATP-hydrolyzing) activity"/>
    <property type="evidence" value="ECO:0007669"/>
    <property type="project" value="TreeGrafter"/>
</dbReference>
<protein>
    <submittedName>
        <fullName evidence="5">N-methylhydantoinase A</fullName>
    </submittedName>
</protein>
<organism evidence="5 6">
    <name type="scientific">Sinorhizobium americanum</name>
    <dbReference type="NCBI Taxonomy" id="194963"/>
    <lineage>
        <taxon>Bacteria</taxon>
        <taxon>Pseudomonadati</taxon>
        <taxon>Pseudomonadota</taxon>
        <taxon>Alphaproteobacteria</taxon>
        <taxon>Hyphomicrobiales</taxon>
        <taxon>Rhizobiaceae</taxon>
        <taxon>Sinorhizobium/Ensifer group</taxon>
        <taxon>Sinorhizobium</taxon>
    </lineage>
</organism>
<evidence type="ECO:0000259" key="2">
    <source>
        <dbReference type="Pfam" id="PF01968"/>
    </source>
</evidence>
<dbReference type="Proteomes" id="UP000295043">
    <property type="component" value="Unassembled WGS sequence"/>
</dbReference>
<dbReference type="InterPro" id="IPR045079">
    <property type="entry name" value="Oxoprolinase-like"/>
</dbReference>
<evidence type="ECO:0000259" key="4">
    <source>
        <dbReference type="Pfam" id="PF19278"/>
    </source>
</evidence>
<dbReference type="PANTHER" id="PTHR11365">
    <property type="entry name" value="5-OXOPROLINASE RELATED"/>
    <property type="match status" value="1"/>
</dbReference>
<dbReference type="InterPro" id="IPR002821">
    <property type="entry name" value="Hydantoinase_A"/>
</dbReference>